<evidence type="ECO:0000256" key="2">
    <source>
        <dbReference type="ARBA" id="ARBA00022603"/>
    </source>
</evidence>
<keyword evidence="2" id="KW-0489">Methyltransferase</keyword>
<evidence type="ECO:0000256" key="1">
    <source>
        <dbReference type="ARBA" id="ARBA00008361"/>
    </source>
</evidence>
<feature type="domain" description="Methyltransferase" evidence="4">
    <location>
        <begin position="45"/>
        <end position="161"/>
    </location>
</feature>
<dbReference type="Gene3D" id="3.40.50.150">
    <property type="entry name" value="Vaccinia Virus protein VP39"/>
    <property type="match status" value="1"/>
</dbReference>
<sequence length="214" mass="25282">MKDLSEHLYSERHYWDARFKTEEIYEWLTDLNSFEHLLLPEIELNDKILHIGCGTSRLSHQLFGNGFHDIINVDFSNTLIAKASKEHPEMKWVCDDMRSLDNIPSQSIDVVIEKASIEAMLSNEKSQWTLSEKGENDLCSTYQAIHRVLKPNGRFISISFTQPYFKVPYLVKEPYRWDCKVETFGESFHYFCYKMRKGRTPNLIDLDNYLRVTR</sequence>
<dbReference type="AlphaFoldDB" id="A0A914EL97"/>
<dbReference type="PANTHER" id="PTHR12176:SF80">
    <property type="entry name" value="EEF1A LYSINE METHYLTRANSFERASE 4"/>
    <property type="match status" value="1"/>
</dbReference>
<keyword evidence="3" id="KW-0808">Transferase</keyword>
<dbReference type="Proteomes" id="UP000887540">
    <property type="component" value="Unplaced"/>
</dbReference>
<dbReference type="WBParaSite" id="ACRNAN_scaffold921.g30284.t1">
    <property type="protein sequence ID" value="ACRNAN_scaffold921.g30284.t1"/>
    <property type="gene ID" value="ACRNAN_scaffold921.g30284"/>
</dbReference>
<organism evidence="5 6">
    <name type="scientific">Acrobeloides nanus</name>
    <dbReference type="NCBI Taxonomy" id="290746"/>
    <lineage>
        <taxon>Eukaryota</taxon>
        <taxon>Metazoa</taxon>
        <taxon>Ecdysozoa</taxon>
        <taxon>Nematoda</taxon>
        <taxon>Chromadorea</taxon>
        <taxon>Rhabditida</taxon>
        <taxon>Tylenchina</taxon>
        <taxon>Cephalobomorpha</taxon>
        <taxon>Cephaloboidea</taxon>
        <taxon>Cephalobidae</taxon>
        <taxon>Acrobeloides</taxon>
    </lineage>
</organism>
<dbReference type="GO" id="GO:0032259">
    <property type="term" value="P:methylation"/>
    <property type="evidence" value="ECO:0007669"/>
    <property type="project" value="UniProtKB-KW"/>
</dbReference>
<evidence type="ECO:0000256" key="3">
    <source>
        <dbReference type="ARBA" id="ARBA00022679"/>
    </source>
</evidence>
<dbReference type="GO" id="GO:0008168">
    <property type="term" value="F:methyltransferase activity"/>
    <property type="evidence" value="ECO:0007669"/>
    <property type="project" value="UniProtKB-KW"/>
</dbReference>
<evidence type="ECO:0000313" key="5">
    <source>
        <dbReference type="Proteomes" id="UP000887540"/>
    </source>
</evidence>
<name>A0A914EL97_9BILA</name>
<accession>A0A914EL97</accession>
<dbReference type="Pfam" id="PF13847">
    <property type="entry name" value="Methyltransf_31"/>
    <property type="match status" value="1"/>
</dbReference>
<dbReference type="InterPro" id="IPR051419">
    <property type="entry name" value="Lys/N-term_MeTrsfase_sf"/>
</dbReference>
<dbReference type="InterPro" id="IPR029063">
    <property type="entry name" value="SAM-dependent_MTases_sf"/>
</dbReference>
<comment type="similarity">
    <text evidence="1">Belongs to the methyltransferase superfamily.</text>
</comment>
<reference evidence="6" key="1">
    <citation type="submission" date="2022-11" db="UniProtKB">
        <authorList>
            <consortium name="WormBaseParasite"/>
        </authorList>
    </citation>
    <scope>IDENTIFICATION</scope>
</reference>
<evidence type="ECO:0000259" key="4">
    <source>
        <dbReference type="Pfam" id="PF13847"/>
    </source>
</evidence>
<dbReference type="PANTHER" id="PTHR12176">
    <property type="entry name" value="SAM-DEPENDENT METHYLTRANSFERASE SUPERFAMILY PROTEIN"/>
    <property type="match status" value="1"/>
</dbReference>
<proteinExistence type="inferred from homology"/>
<dbReference type="SUPFAM" id="SSF53335">
    <property type="entry name" value="S-adenosyl-L-methionine-dependent methyltransferases"/>
    <property type="match status" value="1"/>
</dbReference>
<protein>
    <submittedName>
        <fullName evidence="6">Methyltransferase type 11 domain-containing protein</fullName>
    </submittedName>
</protein>
<evidence type="ECO:0000313" key="6">
    <source>
        <dbReference type="WBParaSite" id="ACRNAN_scaffold921.g30284.t1"/>
    </source>
</evidence>
<dbReference type="InterPro" id="IPR025714">
    <property type="entry name" value="Methyltranfer_dom"/>
</dbReference>
<keyword evidence="5" id="KW-1185">Reference proteome</keyword>
<dbReference type="CDD" id="cd02440">
    <property type="entry name" value="AdoMet_MTases"/>
    <property type="match status" value="1"/>
</dbReference>